<dbReference type="InterPro" id="IPR011527">
    <property type="entry name" value="ABC1_TM_dom"/>
</dbReference>
<reference evidence="15" key="2">
    <citation type="submission" date="2025-09" db="UniProtKB">
        <authorList>
            <consortium name="Ensembl"/>
        </authorList>
    </citation>
    <scope>IDENTIFICATION</scope>
</reference>
<reference evidence="15" key="1">
    <citation type="submission" date="2025-08" db="UniProtKB">
        <authorList>
            <consortium name="Ensembl"/>
        </authorList>
    </citation>
    <scope>IDENTIFICATION</scope>
</reference>
<proteinExistence type="inferred from homology"/>
<dbReference type="Pfam" id="PF00664">
    <property type="entry name" value="ABC_membrane"/>
    <property type="match status" value="1"/>
</dbReference>
<evidence type="ECO:0000256" key="4">
    <source>
        <dbReference type="ARBA" id="ARBA00022692"/>
    </source>
</evidence>
<evidence type="ECO:0000256" key="7">
    <source>
        <dbReference type="ARBA" id="ARBA00022856"/>
    </source>
</evidence>
<organism evidence="15 16">
    <name type="scientific">Labrus bergylta</name>
    <name type="common">ballan wrasse</name>
    <dbReference type="NCBI Taxonomy" id="56723"/>
    <lineage>
        <taxon>Eukaryota</taxon>
        <taxon>Metazoa</taxon>
        <taxon>Chordata</taxon>
        <taxon>Craniata</taxon>
        <taxon>Vertebrata</taxon>
        <taxon>Euteleostomi</taxon>
        <taxon>Actinopterygii</taxon>
        <taxon>Neopterygii</taxon>
        <taxon>Teleostei</taxon>
        <taxon>Neoteleostei</taxon>
        <taxon>Acanthomorphata</taxon>
        <taxon>Eupercaria</taxon>
        <taxon>Labriformes</taxon>
        <taxon>Labridae</taxon>
        <taxon>Labrus</taxon>
    </lineage>
</organism>
<evidence type="ECO:0000256" key="11">
    <source>
        <dbReference type="SAM" id="Coils"/>
    </source>
</evidence>
<dbReference type="GO" id="GO:0016020">
    <property type="term" value="C:membrane"/>
    <property type="evidence" value="ECO:0007669"/>
    <property type="project" value="InterPro"/>
</dbReference>
<feature type="domain" description="ABC transmembrane type-1" evidence="14">
    <location>
        <begin position="155"/>
        <end position="437"/>
    </location>
</feature>
<dbReference type="GO" id="GO:0012505">
    <property type="term" value="C:endomembrane system"/>
    <property type="evidence" value="ECO:0007669"/>
    <property type="project" value="UniProtKB-SubCell"/>
</dbReference>
<keyword evidence="16" id="KW-1185">Reference proteome</keyword>
<evidence type="ECO:0000256" key="8">
    <source>
        <dbReference type="ARBA" id="ARBA00022967"/>
    </source>
</evidence>
<feature type="coiled-coil region" evidence="11">
    <location>
        <begin position="305"/>
        <end position="336"/>
    </location>
</feature>
<name>A0A3Q3E8H7_9LABR</name>
<evidence type="ECO:0000313" key="15">
    <source>
        <dbReference type="Ensembl" id="ENSLBEP00000002321.1"/>
    </source>
</evidence>
<dbReference type="Ensembl" id="ENSLBET00000002454.1">
    <property type="protein sequence ID" value="ENSLBEP00000002321.1"/>
    <property type="gene ID" value="ENSLBEG00000001832.1"/>
</dbReference>
<keyword evidence="9 12" id="KW-1133">Transmembrane helix</keyword>
<keyword evidence="7" id="KW-0653">Protein transport</keyword>
<evidence type="ECO:0000256" key="1">
    <source>
        <dbReference type="ARBA" id="ARBA00004127"/>
    </source>
</evidence>
<dbReference type="OrthoDB" id="6500128at2759"/>
<evidence type="ECO:0000256" key="3">
    <source>
        <dbReference type="ARBA" id="ARBA00022448"/>
    </source>
</evidence>
<dbReference type="GeneTree" id="ENSGT00940000166090"/>
<feature type="domain" description="ABC transporter" evidence="13">
    <location>
        <begin position="470"/>
        <end position="705"/>
    </location>
</feature>
<keyword evidence="3" id="KW-0813">Transport</keyword>
<dbReference type="PANTHER" id="PTHR43394">
    <property type="entry name" value="ATP-DEPENDENT PERMEASE MDL1, MITOCHONDRIAL"/>
    <property type="match status" value="1"/>
</dbReference>
<dbReference type="PANTHER" id="PTHR43394:SF14">
    <property type="entry name" value="TRANSPORTER 2, ATP BINDING CASSETTE SUBFAMILY B"/>
    <property type="match status" value="1"/>
</dbReference>
<dbReference type="InParanoid" id="A0A3Q3E8H7"/>
<evidence type="ECO:0000256" key="9">
    <source>
        <dbReference type="ARBA" id="ARBA00022989"/>
    </source>
</evidence>
<evidence type="ECO:0000256" key="12">
    <source>
        <dbReference type="SAM" id="Phobius"/>
    </source>
</evidence>
<dbReference type="Pfam" id="PF00005">
    <property type="entry name" value="ABC_tran"/>
    <property type="match status" value="1"/>
</dbReference>
<sequence length="711" mass="78827">MREVAAYGLVTLLFDAALCLALWVGLMLLKCPSCGGLAAVWAFGAAKWVALHFFTSMLTDGKPPAVLRRFAALLCLLSPVFESGQLLMAPPSGASTSLCPNLGTLLLGGASSSLACVVWEAGLCGDGKVKKERLDSRRLLLRVLKYFKPDTLYVIAAFSALILAVYCDTYIPLYQGKVIDMLSGPVLQTSFCYTIGQLALYSLGSALFSGLRGGMFKCALARLNKRLQHLLFHTLLQQEVHFFDENNTGRLTSRLHSDVDRMGRTVALNANALLRSTVKTVLMLNVMLQLSWELTLLTCIEMPLLAVMQNKYDTLSTKLKDQIQECQAQNKDLATQTISKMHTVRSFKAEKDELRRYDEAVEQMTALKKKSRIYSSAFTFIRRLVGLGIKVWMLFEARSLISSGRLSIGGLVSFLLYQKPMSYNLREIMYSVGDTVSSVGVIDKVFSYLDRKPKCKPAGDLAPEKLQGRILFKNVTFTYPSASQEKPALKSVSLELQPGKMTALVGPSGSGKTSCVSLLKRLYEPQEGEILLDGEPLHRYDHKYLHQKVALVSQNPLLFSGSLRYNIEYGLKGCSLETVTEAAKKANAHKFISELEDEYDTDIGECGGRLAGGHRQSIAIVRALVRDPQVIILDEATSKLDVEVQHAVLQEVLSCGRTVLVVAHQLKTVEKADHIIFMEKAQVVEEGTHQELMAKRGRYHRLKEELFSDSQ</sequence>
<keyword evidence="8" id="KW-1278">Translocase</keyword>
<evidence type="ECO:0000313" key="16">
    <source>
        <dbReference type="Proteomes" id="UP000261660"/>
    </source>
</evidence>
<keyword evidence="5" id="KW-0547">Nucleotide-binding</keyword>
<keyword evidence="10 12" id="KW-0472">Membrane</keyword>
<dbReference type="Gene3D" id="3.40.50.300">
    <property type="entry name" value="P-loop containing nucleotide triphosphate hydrolases"/>
    <property type="match status" value="1"/>
</dbReference>
<dbReference type="SMART" id="SM00382">
    <property type="entry name" value="AAA"/>
    <property type="match status" value="1"/>
</dbReference>
<evidence type="ECO:0000256" key="2">
    <source>
        <dbReference type="ARBA" id="ARBA00006493"/>
    </source>
</evidence>
<dbReference type="GO" id="GO:0005524">
    <property type="term" value="F:ATP binding"/>
    <property type="evidence" value="ECO:0007669"/>
    <property type="project" value="UniProtKB-KW"/>
</dbReference>
<evidence type="ECO:0000259" key="14">
    <source>
        <dbReference type="PROSITE" id="PS50929"/>
    </source>
</evidence>
<dbReference type="STRING" id="56723.ENSLBEP00000002321"/>
<accession>A0A3Q3E8H7</accession>
<dbReference type="FunCoup" id="A0A3Q3E8H7">
    <property type="interactions" value="99"/>
</dbReference>
<protein>
    <submittedName>
        <fullName evidence="15">Transporter associated with antigen processing, subunit type t, teleost specific</fullName>
    </submittedName>
</protein>
<dbReference type="InterPro" id="IPR003593">
    <property type="entry name" value="AAA+_ATPase"/>
</dbReference>
<dbReference type="PROSITE" id="PS50929">
    <property type="entry name" value="ABC_TM1F"/>
    <property type="match status" value="1"/>
</dbReference>
<evidence type="ECO:0000259" key="13">
    <source>
        <dbReference type="PROSITE" id="PS50893"/>
    </source>
</evidence>
<dbReference type="InterPro" id="IPR027417">
    <property type="entry name" value="P-loop_NTPase"/>
</dbReference>
<dbReference type="SUPFAM" id="SSF52540">
    <property type="entry name" value="P-loop containing nucleoside triphosphate hydrolases"/>
    <property type="match status" value="1"/>
</dbReference>
<dbReference type="AlphaFoldDB" id="A0A3Q3E8H7"/>
<dbReference type="InterPro" id="IPR036640">
    <property type="entry name" value="ABC1_TM_sf"/>
</dbReference>
<keyword evidence="6" id="KW-0067">ATP-binding</keyword>
<dbReference type="SUPFAM" id="SSF90123">
    <property type="entry name" value="ABC transporter transmembrane region"/>
    <property type="match status" value="1"/>
</dbReference>
<comment type="similarity">
    <text evidence="2">Belongs to the ABC transporter superfamily. ABCB family. MHC peptide exporter (TC 3.A.1.209) subfamily.</text>
</comment>
<feature type="transmembrane region" description="Helical" evidence="12">
    <location>
        <begin position="37"/>
        <end position="58"/>
    </location>
</feature>
<dbReference type="Gene3D" id="1.20.1560.10">
    <property type="entry name" value="ABC transporter type 1, transmembrane domain"/>
    <property type="match status" value="1"/>
</dbReference>
<evidence type="ECO:0000256" key="6">
    <source>
        <dbReference type="ARBA" id="ARBA00022840"/>
    </source>
</evidence>
<evidence type="ECO:0000256" key="5">
    <source>
        <dbReference type="ARBA" id="ARBA00022741"/>
    </source>
</evidence>
<dbReference type="GO" id="GO:0016887">
    <property type="term" value="F:ATP hydrolysis activity"/>
    <property type="evidence" value="ECO:0007669"/>
    <property type="project" value="InterPro"/>
</dbReference>
<dbReference type="InterPro" id="IPR039421">
    <property type="entry name" value="Type_1_exporter"/>
</dbReference>
<keyword evidence="7" id="KW-0571">Peptide transport</keyword>
<keyword evidence="11" id="KW-0175">Coiled coil</keyword>
<dbReference type="PROSITE" id="PS50893">
    <property type="entry name" value="ABC_TRANSPORTER_2"/>
    <property type="match status" value="1"/>
</dbReference>
<dbReference type="InterPro" id="IPR003439">
    <property type="entry name" value="ABC_transporter-like_ATP-bd"/>
</dbReference>
<feature type="transmembrane region" description="Helical" evidence="12">
    <location>
        <begin position="373"/>
        <end position="393"/>
    </location>
</feature>
<dbReference type="FunFam" id="3.40.50.300:FF:000140">
    <property type="entry name" value="Lipid A export ATP-binding/permease protein MsbA"/>
    <property type="match status" value="1"/>
</dbReference>
<keyword evidence="4 12" id="KW-0812">Transmembrane</keyword>
<dbReference type="Proteomes" id="UP000261660">
    <property type="component" value="Unplaced"/>
</dbReference>
<feature type="transmembrane region" description="Helical" evidence="12">
    <location>
        <begin position="146"/>
        <end position="166"/>
    </location>
</feature>
<dbReference type="GO" id="GO:0015421">
    <property type="term" value="F:ABC-type oligopeptide transporter activity"/>
    <property type="evidence" value="ECO:0007669"/>
    <property type="project" value="TreeGrafter"/>
</dbReference>
<comment type="subcellular location">
    <subcellularLocation>
        <location evidence="1">Endomembrane system</location>
        <topology evidence="1">Multi-pass membrane protein</topology>
    </subcellularLocation>
</comment>
<feature type="transmembrane region" description="Helical" evidence="12">
    <location>
        <begin position="186"/>
        <end position="208"/>
    </location>
</feature>
<evidence type="ECO:0000256" key="10">
    <source>
        <dbReference type="ARBA" id="ARBA00023136"/>
    </source>
</evidence>